<evidence type="ECO:0000256" key="1">
    <source>
        <dbReference type="ARBA" id="ARBA00023002"/>
    </source>
</evidence>
<reference evidence="5 6" key="1">
    <citation type="submission" date="2016-10" db="EMBL/GenBank/DDBJ databases">
        <title>Marinobacter salinus sp. nov., a moderately halophilic bacterium isolated from a tidal flat environment.</title>
        <authorList>
            <person name="Park S.-J."/>
        </authorList>
    </citation>
    <scope>NUCLEOTIDE SEQUENCE [LARGE SCALE GENOMIC DNA]</scope>
    <source>
        <strain evidence="5 6">Hb8</strain>
    </source>
</reference>
<keyword evidence="1" id="KW-0560">Oxidoreductase</keyword>
<dbReference type="Proteomes" id="UP000177445">
    <property type="component" value="Chromosome"/>
</dbReference>
<dbReference type="InterPro" id="IPR046346">
    <property type="entry name" value="Aminoacid_DH-like_N_sf"/>
</dbReference>
<keyword evidence="6" id="KW-1185">Reference proteome</keyword>
<dbReference type="EMBL" id="CP017715">
    <property type="protein sequence ID" value="AOY86889.1"/>
    <property type="molecule type" value="Genomic_DNA"/>
</dbReference>
<accession>A0A1D9GH11</accession>
<dbReference type="InterPro" id="IPR048381">
    <property type="entry name" value="GDH_C"/>
</dbReference>
<dbReference type="RefSeq" id="WP_070964856.1">
    <property type="nucleotide sequence ID" value="NZ_CP017715.1"/>
</dbReference>
<name>A0A1D9GH11_9GAMM</name>
<dbReference type="Pfam" id="PF05088">
    <property type="entry name" value="Bac_GDH_CD"/>
    <property type="match status" value="1"/>
</dbReference>
<dbReference type="PANTHER" id="PTHR43403:SF1">
    <property type="entry name" value="NAD-SPECIFIC GLUTAMATE DEHYDROGENASE"/>
    <property type="match status" value="1"/>
</dbReference>
<evidence type="ECO:0000313" key="6">
    <source>
        <dbReference type="Proteomes" id="UP000177445"/>
    </source>
</evidence>
<dbReference type="InterPro" id="IPR049058">
    <property type="entry name" value="NAD_Glu_DH_HM2"/>
</dbReference>
<sequence length="1170" mass="130636">MTDSRALQKQTLLEQLANVLQEQSPDSDDSRELREIVARMVQESRSWDDDLHAQLVSAFGETLGGRYAQVFSGGFPSTYRARFSVGEAIADIDRIQSIAVSSDVPMRFYQPRDPSESGLHFKLYSQGHPVVLSDVIPILENLGMRVLGEHPYRIQRRDGETFGVSDFSVDVHPRCQEADLESAKPLIQAAFREIWNGFAESDEFNQLVMMSDLGWREVVLLRAYSRYVKQLRFGFSQPFIADALARHIDITTRLVALFRVRFDPDLPSPDKRSAMAQKIEQDIEAALEAVASLDDDRILRRFFVLIKATLRTNYYQRQETGEFKSYLALKFDPSSIPDIPKPRPRFEIFVYSPRVEGVHLRAGRVARGGLRWSDRIEDYRTEVLGLVKAQQVKNSVIVPAGAKGGFVVKQPPQDGSREALRAEGVACYQTFIRGLLDLTDNLDGGVVVPPVNVVRHDDDDTYLVVAADKGTATFSDIANRLAEAYGFWLGDAFASGGSEGYDHKKMGITARGAWESVKRHFLERGVETQADEFTVVGVGDMAGDVFGNGMLLSSKIRLVGAFNHQHIFVDPAPDALASFSERRRLFELPGSTWADYDSQLISQGGGVFSRALKSIPVSPQMRKALGVKARILSPNELISALLKAPVDMLWNGGIGTYVKARTESHEDVGDKSNDALRIDSHQLRCKVLGEGGNLGVTQLARIDFARGGGSANTDFIDNAGGVDCSDHEVNIKILLNELVHQQHLTLAARNRMLKAMTPEVAELVLKNNYRQAMTLSLAQSGAVASGDEYDRLMRRLESEGKLDRALEFLPDDEVLQERREKGQGLTRPELSVLVSYAKIELKQGLFKSPIVQDHRFAPALYSAFPASLLCAFPEAINAHPLRAEISSTQIANDIVNRMGSTWVDRIRNATGADFGRIAAAYLISLRIHDVDAQWEQIEKLDGKVSWPVQAKLFGDAIHLVTRSTSWLLHNCRNDLDPAACEAHYRGPLAEVMASREHLESVIPASRWQESYADYCKRAVPEDLAAWCASAGSRYWLMDMIEISRQLDQKLESVAWVYFRLGESLNLTWLDGQMRTFRAQGHWQVLATIHYRDELDYQLRNLTSSVLSAEVPGAPNDGSPRQLLEAWRDDKQTLLGRWKKMLSDMQAAKEVDCAVFSVAHGVLRELALKVG</sequence>
<dbReference type="AlphaFoldDB" id="A0A1D9GH11"/>
<dbReference type="STRING" id="1874317.BKP64_01120"/>
<dbReference type="InterPro" id="IPR049056">
    <property type="entry name" value="NAD_Glu_DH_HM3"/>
</dbReference>
<dbReference type="InterPro" id="IPR036291">
    <property type="entry name" value="NAD(P)-bd_dom_sf"/>
</dbReference>
<protein>
    <submittedName>
        <fullName evidence="5">Uncharacterized protein</fullName>
    </submittedName>
</protein>
<evidence type="ECO:0000313" key="5">
    <source>
        <dbReference type="EMBL" id="AOY86889.1"/>
    </source>
</evidence>
<dbReference type="GO" id="GO:0004069">
    <property type="term" value="F:L-aspartate:2-oxoglutarate aminotransferase activity"/>
    <property type="evidence" value="ECO:0007669"/>
    <property type="project" value="InterPro"/>
</dbReference>
<dbReference type="OrthoDB" id="9758052at2"/>
<feature type="domain" description="NAD-glutamate dehydrogenase catalytic" evidence="2">
    <location>
        <begin position="283"/>
        <end position="777"/>
    </location>
</feature>
<dbReference type="GO" id="GO:0004352">
    <property type="term" value="F:glutamate dehydrogenase (NAD+) activity"/>
    <property type="evidence" value="ECO:0007669"/>
    <property type="project" value="InterPro"/>
</dbReference>
<evidence type="ECO:0000259" key="2">
    <source>
        <dbReference type="Pfam" id="PF05088"/>
    </source>
</evidence>
<dbReference type="InterPro" id="IPR028971">
    <property type="entry name" value="NAD-GDH_cat"/>
</dbReference>
<dbReference type="Pfam" id="PF21078">
    <property type="entry name" value="GDH_HM3"/>
    <property type="match status" value="1"/>
</dbReference>
<evidence type="ECO:0000259" key="4">
    <source>
        <dbReference type="Pfam" id="PF21077"/>
    </source>
</evidence>
<dbReference type="GO" id="GO:0006538">
    <property type="term" value="P:L-glutamate catabolic process"/>
    <property type="evidence" value="ECO:0007669"/>
    <property type="project" value="InterPro"/>
</dbReference>
<dbReference type="Pfam" id="PF21074">
    <property type="entry name" value="GDH_C"/>
    <property type="match status" value="1"/>
</dbReference>
<dbReference type="PANTHER" id="PTHR43403">
    <property type="entry name" value="NAD-SPECIFIC GLUTAMATE DEHYDROGENASE"/>
    <property type="match status" value="1"/>
</dbReference>
<dbReference type="Pfam" id="PF21079">
    <property type="entry name" value="GDH_HM2"/>
    <property type="match status" value="1"/>
</dbReference>
<dbReference type="SUPFAM" id="SSF51735">
    <property type="entry name" value="NAD(P)-binding Rossmann-fold domains"/>
    <property type="match status" value="1"/>
</dbReference>
<proteinExistence type="predicted"/>
<organism evidence="5 6">
    <name type="scientific">Marinobacter salinus</name>
    <dbReference type="NCBI Taxonomy" id="1874317"/>
    <lineage>
        <taxon>Bacteria</taxon>
        <taxon>Pseudomonadati</taxon>
        <taxon>Pseudomonadota</taxon>
        <taxon>Gammaproteobacteria</taxon>
        <taxon>Pseudomonadales</taxon>
        <taxon>Marinobacteraceae</taxon>
        <taxon>Marinobacter</taxon>
    </lineage>
</organism>
<dbReference type="Pfam" id="PF21077">
    <property type="entry name" value="GDH_ACT3"/>
    <property type="match status" value="1"/>
</dbReference>
<feature type="domain" description="NAD-specific glutamate dehydrogenase C-terminal" evidence="3">
    <location>
        <begin position="822"/>
        <end position="1163"/>
    </location>
</feature>
<gene>
    <name evidence="5" type="ORF">BKP64_01120</name>
</gene>
<dbReference type="KEGG" id="msq:BKP64_01120"/>
<dbReference type="InterPro" id="IPR007780">
    <property type="entry name" value="NAD_Glu_DH_bac"/>
</dbReference>
<feature type="domain" description="NAD-glutamate dehydrogenase ACT3" evidence="4">
    <location>
        <begin position="104"/>
        <end position="181"/>
    </location>
</feature>
<dbReference type="SUPFAM" id="SSF53223">
    <property type="entry name" value="Aminoacid dehydrogenase-like, N-terminal domain"/>
    <property type="match status" value="1"/>
</dbReference>
<evidence type="ECO:0000259" key="3">
    <source>
        <dbReference type="Pfam" id="PF21074"/>
    </source>
</evidence>
<dbReference type="InterPro" id="IPR049064">
    <property type="entry name" value="NAD_Glu_DH_ACT3"/>
</dbReference>
<dbReference type="Gene3D" id="3.40.50.720">
    <property type="entry name" value="NAD(P)-binding Rossmann-like Domain"/>
    <property type="match status" value="1"/>
</dbReference>